<feature type="coiled-coil region" evidence="1">
    <location>
        <begin position="107"/>
        <end position="155"/>
    </location>
</feature>
<comment type="caution">
    <text evidence="3">The sequence shown here is derived from an EMBL/GenBank/DDBJ whole genome shotgun (WGS) entry which is preliminary data.</text>
</comment>
<protein>
    <submittedName>
        <fullName evidence="3">Uncharacterized protein</fullName>
    </submittedName>
</protein>
<name>A0A6L2P583_TANCI</name>
<dbReference type="AlphaFoldDB" id="A0A6L2P583"/>
<accession>A0A6L2P583</accession>
<dbReference type="EMBL" id="BKCJ010010895">
    <property type="protein sequence ID" value="GEU93628.1"/>
    <property type="molecule type" value="Genomic_DNA"/>
</dbReference>
<evidence type="ECO:0000256" key="1">
    <source>
        <dbReference type="SAM" id="Coils"/>
    </source>
</evidence>
<organism evidence="3">
    <name type="scientific">Tanacetum cinerariifolium</name>
    <name type="common">Dalmatian daisy</name>
    <name type="synonym">Chrysanthemum cinerariifolium</name>
    <dbReference type="NCBI Taxonomy" id="118510"/>
    <lineage>
        <taxon>Eukaryota</taxon>
        <taxon>Viridiplantae</taxon>
        <taxon>Streptophyta</taxon>
        <taxon>Embryophyta</taxon>
        <taxon>Tracheophyta</taxon>
        <taxon>Spermatophyta</taxon>
        <taxon>Magnoliopsida</taxon>
        <taxon>eudicotyledons</taxon>
        <taxon>Gunneridae</taxon>
        <taxon>Pentapetalae</taxon>
        <taxon>asterids</taxon>
        <taxon>campanulids</taxon>
        <taxon>Asterales</taxon>
        <taxon>Asteraceae</taxon>
        <taxon>Asteroideae</taxon>
        <taxon>Anthemideae</taxon>
        <taxon>Anthemidinae</taxon>
        <taxon>Tanacetum</taxon>
    </lineage>
</organism>
<evidence type="ECO:0000313" key="3">
    <source>
        <dbReference type="EMBL" id="GEU93628.1"/>
    </source>
</evidence>
<feature type="compositionally biased region" description="Low complexity" evidence="2">
    <location>
        <begin position="51"/>
        <end position="76"/>
    </location>
</feature>
<feature type="compositionally biased region" description="Low complexity" evidence="2">
    <location>
        <begin position="87"/>
        <end position="98"/>
    </location>
</feature>
<keyword evidence="1" id="KW-0175">Coiled coil</keyword>
<gene>
    <name evidence="3" type="ORF">Tci_065606</name>
</gene>
<reference evidence="3" key="1">
    <citation type="journal article" date="2019" name="Sci. Rep.">
        <title>Draft genome of Tanacetum cinerariifolium, the natural source of mosquito coil.</title>
        <authorList>
            <person name="Yamashiro T."/>
            <person name="Shiraishi A."/>
            <person name="Satake H."/>
            <person name="Nakayama K."/>
        </authorList>
    </citation>
    <scope>NUCLEOTIDE SEQUENCE</scope>
</reference>
<sequence length="538" mass="60910">MVNDVLRLQALVDKKKVIITKATIRDALRLDDAEGAASVNDDEVYAAIDEPSIPSPTSSTQRPPTTQDIPSTSQVQPTPPPSLIALPQSPQHQSQPSQDARISMDLLQNLLDTCTTLTRRVKHLEQDKIAQALEITKLKQRVKKLERRNKASKLRRLKKVGTTKRIETSDDKVMDDVSKQGRVIANMDVDVDVTLKDIAKDVDVDVETEKSADVLSMQDDEVEPGELQEVVEVVTTVKLITEVVTAASTTIIAAAPQLTIAAAPTLTTAPSAAKRRKRVVIRDAEETAIPSTIIHTKAKSKDKGRDSELNKNIDWGEVIDHVQRKEKEDNDVKRYQALKRKPQTKAQARKNMMIYLRNVAGFKMGYFKGMTYDDIRLIFEKKFNSNHKLEEEVAELKRHLQIVPNDDDDDVYTEATPLACKVSVVDYKIYTENNNPHYKIIRADGSPQIFLSFLSLLRNFDREDLEVLWELVKERFASSKPKNFSDDFLLTTLTYMFEKPDVQAQVWKNQRTIHGLANVKSWRLLESHGVHIYTFTST</sequence>
<feature type="region of interest" description="Disordered" evidence="2">
    <location>
        <begin position="49"/>
        <end position="99"/>
    </location>
</feature>
<proteinExistence type="predicted"/>
<evidence type="ECO:0000256" key="2">
    <source>
        <dbReference type="SAM" id="MobiDB-lite"/>
    </source>
</evidence>